<gene>
    <name evidence="2" type="ORF">QTN89_09065</name>
</gene>
<dbReference type="InterPro" id="IPR003779">
    <property type="entry name" value="CMD-like"/>
</dbReference>
<proteinExistence type="predicted"/>
<name>A0ABT7PGI3_9BACT</name>
<dbReference type="NCBIfam" id="TIGR00778">
    <property type="entry name" value="ahpD_dom"/>
    <property type="match status" value="1"/>
</dbReference>
<evidence type="ECO:0000259" key="1">
    <source>
        <dbReference type="Pfam" id="PF02627"/>
    </source>
</evidence>
<dbReference type="Proteomes" id="UP001239462">
    <property type="component" value="Unassembled WGS sequence"/>
</dbReference>
<sequence>MRANYFRWIPSEIQLLSSLEAEMESYSFGESLLELIKLRVSQMNGCAFCVSLHTQQLRIFGESNERIDLISVWEEASCYTDRERAALRWAEALTRLPDGAGVSDELYETTVTEFGEEAISQLSLAVAMINTWNRLAVPFRTDHKHIPSLLKHPVRPTC</sequence>
<dbReference type="PANTHER" id="PTHR34846:SF10">
    <property type="entry name" value="CYTOPLASMIC PROTEIN"/>
    <property type="match status" value="1"/>
</dbReference>
<dbReference type="SUPFAM" id="SSF69118">
    <property type="entry name" value="AhpD-like"/>
    <property type="match status" value="1"/>
</dbReference>
<evidence type="ECO:0000313" key="3">
    <source>
        <dbReference type="Proteomes" id="UP001239462"/>
    </source>
</evidence>
<dbReference type="PANTHER" id="PTHR34846">
    <property type="entry name" value="4-CARBOXYMUCONOLACTONE DECARBOXYLASE FAMILY PROTEIN (AFU_ORTHOLOGUE AFUA_6G11590)"/>
    <property type="match status" value="1"/>
</dbReference>
<dbReference type="EMBL" id="JASZZN010000005">
    <property type="protein sequence ID" value="MDM4015576.1"/>
    <property type="molecule type" value="Genomic_DNA"/>
</dbReference>
<dbReference type="InterPro" id="IPR004675">
    <property type="entry name" value="AhpD_core"/>
</dbReference>
<organism evidence="2 3">
    <name type="scientific">Roseiconus lacunae</name>
    <dbReference type="NCBI Taxonomy" id="2605694"/>
    <lineage>
        <taxon>Bacteria</taxon>
        <taxon>Pseudomonadati</taxon>
        <taxon>Planctomycetota</taxon>
        <taxon>Planctomycetia</taxon>
        <taxon>Pirellulales</taxon>
        <taxon>Pirellulaceae</taxon>
        <taxon>Roseiconus</taxon>
    </lineage>
</organism>
<dbReference type="InterPro" id="IPR029032">
    <property type="entry name" value="AhpD-like"/>
</dbReference>
<accession>A0ABT7PGI3</accession>
<dbReference type="Pfam" id="PF02627">
    <property type="entry name" value="CMD"/>
    <property type="match status" value="1"/>
</dbReference>
<protein>
    <submittedName>
        <fullName evidence="2">Carboxymuconolactone decarboxylase family protein</fullName>
    </submittedName>
</protein>
<evidence type="ECO:0000313" key="2">
    <source>
        <dbReference type="EMBL" id="MDM4015576.1"/>
    </source>
</evidence>
<dbReference type="Gene3D" id="1.20.1290.10">
    <property type="entry name" value="AhpD-like"/>
    <property type="match status" value="1"/>
</dbReference>
<keyword evidence="3" id="KW-1185">Reference proteome</keyword>
<dbReference type="RefSeq" id="WP_289163079.1">
    <property type="nucleotide sequence ID" value="NZ_JASZZN010000005.1"/>
</dbReference>
<feature type="domain" description="Carboxymuconolactone decarboxylase-like" evidence="1">
    <location>
        <begin position="31"/>
        <end position="92"/>
    </location>
</feature>
<comment type="caution">
    <text evidence="2">The sequence shown here is derived from an EMBL/GenBank/DDBJ whole genome shotgun (WGS) entry which is preliminary data.</text>
</comment>
<reference evidence="2 3" key="1">
    <citation type="submission" date="2023-06" db="EMBL/GenBank/DDBJ databases">
        <title>Roseiconus lacunae JC819 isolated from Gulf of Mannar region, Tamil Nadu.</title>
        <authorList>
            <person name="Pk S."/>
            <person name="Ch S."/>
            <person name="Ch V.R."/>
        </authorList>
    </citation>
    <scope>NUCLEOTIDE SEQUENCE [LARGE SCALE GENOMIC DNA]</scope>
    <source>
        <strain evidence="2 3">JC819</strain>
    </source>
</reference>